<evidence type="ECO:0000256" key="1">
    <source>
        <dbReference type="ARBA" id="ARBA00004141"/>
    </source>
</evidence>
<dbReference type="AlphaFoldDB" id="A0A1H6JSZ1"/>
<evidence type="ECO:0000256" key="3">
    <source>
        <dbReference type="ARBA" id="ARBA00022989"/>
    </source>
</evidence>
<keyword evidence="8" id="KW-1185">Reference proteome</keyword>
<feature type="domain" description="EamA" evidence="6">
    <location>
        <begin position="8"/>
        <end position="142"/>
    </location>
</feature>
<dbReference type="EMBL" id="FNWU01000022">
    <property type="protein sequence ID" value="SEH65694.1"/>
    <property type="molecule type" value="Genomic_DNA"/>
</dbReference>
<feature type="transmembrane region" description="Helical" evidence="5">
    <location>
        <begin position="65"/>
        <end position="90"/>
    </location>
</feature>
<feature type="transmembrane region" description="Helical" evidence="5">
    <location>
        <begin position="225"/>
        <end position="245"/>
    </location>
</feature>
<feature type="transmembrane region" description="Helical" evidence="5">
    <location>
        <begin position="6"/>
        <end position="27"/>
    </location>
</feature>
<dbReference type="InterPro" id="IPR037185">
    <property type="entry name" value="EmrE-like"/>
</dbReference>
<feature type="transmembrane region" description="Helical" evidence="5">
    <location>
        <begin position="280"/>
        <end position="300"/>
    </location>
</feature>
<sequence length="301" mass="32093">MTVPADLLGVVLALLAAVMIASTGLLVRLGTNEGRAFDAVVVVLLVNLVILLPTTALLHYPNFGISPYAVTMFMLAGLVGTMLGRSLYFVSVSKIGASRSDAIKASQPLHATFVAILVLGETLTVEHLIGIVAITVGVGVVSLDLKSDKSGEVPMQRFLAYLVFPLGAAFFYGIEPTFAKLGFAEGTPLLVGLTIKTIVAFTAIVVVLYRRGELPTRTDFTRKNVYWYLAAGVTNTTFLGLYYGALEVAPVNIVIPLMQTSPFFVVLISYLALPKLERVTWRLVGGTIAVITGAVVIVAFV</sequence>
<accession>A0A1H6JSZ1</accession>
<feature type="domain" description="EamA" evidence="6">
    <location>
        <begin position="163"/>
        <end position="298"/>
    </location>
</feature>
<feature type="transmembrane region" description="Helical" evidence="5">
    <location>
        <begin position="125"/>
        <end position="145"/>
    </location>
</feature>
<dbReference type="PANTHER" id="PTHR32322:SF2">
    <property type="entry name" value="EAMA DOMAIN-CONTAINING PROTEIN"/>
    <property type="match status" value="1"/>
</dbReference>
<dbReference type="InterPro" id="IPR050638">
    <property type="entry name" value="AA-Vitamin_Transporters"/>
</dbReference>
<protein>
    <submittedName>
        <fullName evidence="7">Uncharacterized membrane protein</fullName>
    </submittedName>
</protein>
<dbReference type="InterPro" id="IPR000620">
    <property type="entry name" value="EamA_dom"/>
</dbReference>
<evidence type="ECO:0000313" key="8">
    <source>
        <dbReference type="Proteomes" id="UP000199215"/>
    </source>
</evidence>
<evidence type="ECO:0000256" key="4">
    <source>
        <dbReference type="ARBA" id="ARBA00023136"/>
    </source>
</evidence>
<comment type="subcellular location">
    <subcellularLocation>
        <location evidence="1">Membrane</location>
        <topology evidence="1">Multi-pass membrane protein</topology>
    </subcellularLocation>
</comment>
<dbReference type="Proteomes" id="UP000199215">
    <property type="component" value="Unassembled WGS sequence"/>
</dbReference>
<keyword evidence="2 5" id="KW-0812">Transmembrane</keyword>
<name>A0A1H6JSZ1_9EURY</name>
<evidence type="ECO:0000259" key="6">
    <source>
        <dbReference type="Pfam" id="PF00892"/>
    </source>
</evidence>
<feature type="transmembrane region" description="Helical" evidence="5">
    <location>
        <begin position="251"/>
        <end position="273"/>
    </location>
</feature>
<organism evidence="7 8">
    <name type="scientific">Halopenitus malekzadehii</name>
    <dbReference type="NCBI Taxonomy" id="1267564"/>
    <lineage>
        <taxon>Archaea</taxon>
        <taxon>Methanobacteriati</taxon>
        <taxon>Methanobacteriota</taxon>
        <taxon>Stenosarchaea group</taxon>
        <taxon>Halobacteria</taxon>
        <taxon>Halobacteriales</taxon>
        <taxon>Haloferacaceae</taxon>
        <taxon>Halopenitus</taxon>
    </lineage>
</organism>
<gene>
    <name evidence="7" type="ORF">SAMN05192561_12224</name>
</gene>
<dbReference type="OrthoDB" id="330924at2157"/>
<reference evidence="7 8" key="1">
    <citation type="submission" date="2016-10" db="EMBL/GenBank/DDBJ databases">
        <authorList>
            <person name="de Groot N.N."/>
        </authorList>
    </citation>
    <scope>NUCLEOTIDE SEQUENCE [LARGE SCALE GENOMIC DNA]</scope>
    <source>
        <strain evidence="7 8">IBRC-M10418</strain>
    </source>
</reference>
<keyword evidence="4 5" id="KW-0472">Membrane</keyword>
<dbReference type="PANTHER" id="PTHR32322">
    <property type="entry name" value="INNER MEMBRANE TRANSPORTER"/>
    <property type="match status" value="1"/>
</dbReference>
<keyword evidence="3 5" id="KW-1133">Transmembrane helix</keyword>
<dbReference type="Pfam" id="PF00892">
    <property type="entry name" value="EamA"/>
    <property type="match status" value="2"/>
</dbReference>
<dbReference type="GO" id="GO:0016020">
    <property type="term" value="C:membrane"/>
    <property type="evidence" value="ECO:0007669"/>
    <property type="project" value="UniProtKB-SubCell"/>
</dbReference>
<evidence type="ECO:0000313" key="7">
    <source>
        <dbReference type="EMBL" id="SEH65694.1"/>
    </source>
</evidence>
<evidence type="ECO:0000256" key="5">
    <source>
        <dbReference type="SAM" id="Phobius"/>
    </source>
</evidence>
<feature type="transmembrane region" description="Helical" evidence="5">
    <location>
        <begin position="157"/>
        <end position="174"/>
    </location>
</feature>
<feature type="transmembrane region" description="Helical" evidence="5">
    <location>
        <begin position="186"/>
        <end position="209"/>
    </location>
</feature>
<evidence type="ECO:0000256" key="2">
    <source>
        <dbReference type="ARBA" id="ARBA00022692"/>
    </source>
</evidence>
<feature type="transmembrane region" description="Helical" evidence="5">
    <location>
        <begin position="39"/>
        <end position="59"/>
    </location>
</feature>
<dbReference type="SUPFAM" id="SSF103481">
    <property type="entry name" value="Multidrug resistance efflux transporter EmrE"/>
    <property type="match status" value="2"/>
</dbReference>
<dbReference type="STRING" id="1267564.SAMN05192561_12224"/>
<proteinExistence type="predicted"/>
<dbReference type="RefSeq" id="WP_092817917.1">
    <property type="nucleotide sequence ID" value="NZ_FNWU01000022.1"/>
</dbReference>